<dbReference type="InterPro" id="IPR038765">
    <property type="entry name" value="Papain-like_cys_pep_sf"/>
</dbReference>
<reference evidence="4 5" key="1">
    <citation type="submission" date="2020-08" db="EMBL/GenBank/DDBJ databases">
        <title>Genomic Encyclopedia of Type Strains, Phase IV (KMG-IV): sequencing the most valuable type-strain genomes for metagenomic binning, comparative biology and taxonomic classification.</title>
        <authorList>
            <person name="Goeker M."/>
        </authorList>
    </citation>
    <scope>NUCLEOTIDE SEQUENCE [LARGE SCALE GENOMIC DNA]</scope>
    <source>
        <strain evidence="4 5">DSM 21769</strain>
    </source>
</reference>
<dbReference type="RefSeq" id="WP_184404958.1">
    <property type="nucleotide sequence ID" value="NZ_JACHHJ010000004.1"/>
</dbReference>
<evidence type="ECO:0000313" key="4">
    <source>
        <dbReference type="EMBL" id="MBB6450896.1"/>
    </source>
</evidence>
<dbReference type="Gene3D" id="3.10.620.30">
    <property type="match status" value="1"/>
</dbReference>
<dbReference type="Proteomes" id="UP000568839">
    <property type="component" value="Unassembled WGS sequence"/>
</dbReference>
<dbReference type="SUPFAM" id="SSF54001">
    <property type="entry name" value="Cysteine proteinases"/>
    <property type="match status" value="1"/>
</dbReference>
<evidence type="ECO:0000313" key="5">
    <source>
        <dbReference type="Proteomes" id="UP000568839"/>
    </source>
</evidence>
<feature type="transmembrane region" description="Helical" evidence="2">
    <location>
        <begin position="124"/>
        <end position="141"/>
    </location>
</feature>
<evidence type="ECO:0000259" key="3">
    <source>
        <dbReference type="SMART" id="SM00460"/>
    </source>
</evidence>
<dbReference type="AlphaFoldDB" id="A0A841PUT2"/>
<dbReference type="EMBL" id="JACHHJ010000004">
    <property type="protein sequence ID" value="MBB6450896.1"/>
    <property type="molecule type" value="Genomic_DNA"/>
</dbReference>
<sequence length="692" mass="79696">MFLVVTAVFFLIQAIPMPLIVRFLLFVVTITYSLNVIFMPGTYVSIDWWSLFVTELWQETGLLFSGEWLQLGDLYRSFLMLLLLSMVSYLMFYWIVYAKRIFFFFVLTVIYIGALDAFTSFDGIGAIIRVVAIGFLLFSILHMSRFTFRYPNVRLRQWGRFLFVAVSVMTLSIAIGWQAPKYSQQWPDPLPVIEEAAGFGPEGWGSSGDDVRRIGYGDHDEQLGGGFEMDETEVFTARAETSGYWRGESKHEYTGHGWESVESDETSERVFLYEDETRTRTSEAHVSFNEQFSGDLLFSQGALQAVAAENGEPYMLQVEGATGRSYANGEEGIARPDEVTLTYETAEFPVEIMQEADHPDYDREDPSDYHSYLQLPDDLPERVGQLAEEIVEDEENRYDRVRAIERFLTGPDFDYDTHDIPVPDEGEDYVDQFLFETQIGYCDNFSTSMAVMLRTLDIPTRWVKGFTPGEAGEVDENGYTEYEVTNSNAHSWVEVYFSDVGWVPFEPTPGFSNAAEYEMADFDEGEASEDPEFDQEFQQDMEDQVPDEEESEEVSASASEDDDDPSSFSFWWLGILGGVGLIFASVMAYRLRGKMITTWMRRRYQGMHDTSTYVRAYESLIWYLNWIGLKKAGNETPTEFAKRVDARFNTDEMRTLTNLYEDLYYGNHQLEHVPEGTQRRWLKLLDKISRNH</sequence>
<proteinExistence type="predicted"/>
<keyword evidence="2" id="KW-0472">Membrane</keyword>
<keyword evidence="2" id="KW-0812">Transmembrane</keyword>
<dbReference type="InterPro" id="IPR002931">
    <property type="entry name" value="Transglutaminase-like"/>
</dbReference>
<keyword evidence="5" id="KW-1185">Reference proteome</keyword>
<dbReference type="PANTHER" id="PTHR42736">
    <property type="entry name" value="PROTEIN-GLUTAMINE GAMMA-GLUTAMYLTRANSFERASE"/>
    <property type="match status" value="1"/>
</dbReference>
<dbReference type="SMART" id="SM00460">
    <property type="entry name" value="TGc"/>
    <property type="match status" value="1"/>
</dbReference>
<dbReference type="PANTHER" id="PTHR42736:SF1">
    <property type="entry name" value="PROTEIN-GLUTAMINE GAMMA-GLUTAMYLTRANSFERASE"/>
    <property type="match status" value="1"/>
</dbReference>
<feature type="transmembrane region" description="Helical" evidence="2">
    <location>
        <begin position="6"/>
        <end position="25"/>
    </location>
</feature>
<name>A0A841PUT2_9BACL</name>
<evidence type="ECO:0000256" key="2">
    <source>
        <dbReference type="SAM" id="Phobius"/>
    </source>
</evidence>
<feature type="transmembrane region" description="Helical" evidence="2">
    <location>
        <begin position="161"/>
        <end position="179"/>
    </location>
</feature>
<gene>
    <name evidence="4" type="ORF">HNR44_002886</name>
</gene>
<dbReference type="Pfam" id="PF13559">
    <property type="entry name" value="DUF4129"/>
    <property type="match status" value="1"/>
</dbReference>
<feature type="transmembrane region" description="Helical" evidence="2">
    <location>
        <begin position="570"/>
        <end position="591"/>
    </location>
</feature>
<feature type="region of interest" description="Disordered" evidence="1">
    <location>
        <begin position="539"/>
        <end position="565"/>
    </location>
</feature>
<feature type="transmembrane region" description="Helical" evidence="2">
    <location>
        <begin position="74"/>
        <end position="94"/>
    </location>
</feature>
<dbReference type="InterPro" id="IPR052901">
    <property type="entry name" value="Bact_TGase-like"/>
</dbReference>
<dbReference type="Pfam" id="PF01841">
    <property type="entry name" value="Transglut_core"/>
    <property type="match status" value="1"/>
</dbReference>
<feature type="transmembrane region" description="Helical" evidence="2">
    <location>
        <begin position="32"/>
        <end position="54"/>
    </location>
</feature>
<feature type="domain" description="Transglutaminase-like" evidence="3">
    <location>
        <begin position="434"/>
        <end position="509"/>
    </location>
</feature>
<protein>
    <recommendedName>
        <fullName evidence="3">Transglutaminase-like domain-containing protein</fullName>
    </recommendedName>
</protein>
<organism evidence="4 5">
    <name type="scientific">Geomicrobium halophilum</name>
    <dbReference type="NCBI Taxonomy" id="549000"/>
    <lineage>
        <taxon>Bacteria</taxon>
        <taxon>Bacillati</taxon>
        <taxon>Bacillota</taxon>
        <taxon>Bacilli</taxon>
        <taxon>Bacillales</taxon>
        <taxon>Geomicrobium</taxon>
    </lineage>
</organism>
<comment type="caution">
    <text evidence="4">The sequence shown here is derived from an EMBL/GenBank/DDBJ whole genome shotgun (WGS) entry which is preliminary data.</text>
</comment>
<feature type="transmembrane region" description="Helical" evidence="2">
    <location>
        <begin position="101"/>
        <end position="118"/>
    </location>
</feature>
<evidence type="ECO:0000256" key="1">
    <source>
        <dbReference type="SAM" id="MobiDB-lite"/>
    </source>
</evidence>
<dbReference type="InterPro" id="IPR025403">
    <property type="entry name" value="TgpA-like_C"/>
</dbReference>
<accession>A0A841PUT2</accession>
<keyword evidence="2" id="KW-1133">Transmembrane helix</keyword>